<dbReference type="InterPro" id="IPR015421">
    <property type="entry name" value="PyrdxlP-dep_Trfase_major"/>
</dbReference>
<dbReference type="InterPro" id="IPR004838">
    <property type="entry name" value="NHTrfase_class1_PyrdxlP-BS"/>
</dbReference>
<dbReference type="InterPro" id="IPR050881">
    <property type="entry name" value="LL-DAP_aminotransferase"/>
</dbReference>
<evidence type="ECO:0000256" key="1">
    <source>
        <dbReference type="ARBA" id="ARBA00001933"/>
    </source>
</evidence>
<dbReference type="InterPro" id="IPR015422">
    <property type="entry name" value="PyrdxlP-dep_Trfase_small"/>
</dbReference>
<dbReference type="PANTHER" id="PTHR42832">
    <property type="entry name" value="AMINO ACID AMINOTRANSFERASE"/>
    <property type="match status" value="1"/>
</dbReference>
<dbReference type="SUPFAM" id="SSF53383">
    <property type="entry name" value="PLP-dependent transferases"/>
    <property type="match status" value="1"/>
</dbReference>
<sequence length="387" mass="44862">MKIPKRIKGIPPYIYAEMDKAIKRAKEKGLDIINIAHGDPDLLPPKEVIEELKKSLSEKDSHLYPPYWGLIGLREKIAEWMKKRFNVNLDPENEIMVLIGAKEGITHLFLALCEIREYSLIPDPSYPTYKTSAIFAGSIPFDVPLLKENEFLPDLNSIKPNILNKTKILILNYPNNPTTKRADKKFFKEVIEFCSKWGIFLIHDNAYSEIYEDEPPPSVLEIDEAKEIAVELHSFSKTFNMQGFRIGWICGKKEILRALSIIKTNTDSGIFIPIQKASMKALELYDKFVPELRIKYKKRRNLFKEYFDKFGWKYFNSDSTIYLWTEINLKNKNSLEIASNLIDKKGVMIGPGAGYGRYGEGYLRFSMTQPEEKIKEGLERFFEYVKS</sequence>
<accession>A0A7V4E3J5</accession>
<evidence type="ECO:0000259" key="5">
    <source>
        <dbReference type="Pfam" id="PF00155"/>
    </source>
</evidence>
<protein>
    <recommendedName>
        <fullName evidence="4">Aminotransferase</fullName>
        <ecNumber evidence="4">2.6.1.-</ecNumber>
    </recommendedName>
</protein>
<dbReference type="GO" id="GO:0030170">
    <property type="term" value="F:pyridoxal phosphate binding"/>
    <property type="evidence" value="ECO:0007669"/>
    <property type="project" value="InterPro"/>
</dbReference>
<comment type="cofactor">
    <cofactor evidence="1 4">
        <name>pyridoxal 5'-phosphate</name>
        <dbReference type="ChEBI" id="CHEBI:597326"/>
    </cofactor>
</comment>
<feature type="domain" description="Aminotransferase class I/classII large" evidence="5">
    <location>
        <begin position="31"/>
        <end position="381"/>
    </location>
</feature>
<dbReference type="Gene3D" id="3.90.1150.10">
    <property type="entry name" value="Aspartate Aminotransferase, domain 1"/>
    <property type="match status" value="1"/>
</dbReference>
<keyword evidence="2 4" id="KW-0032">Aminotransferase</keyword>
<comment type="caution">
    <text evidence="6">The sequence shown here is derived from an EMBL/GenBank/DDBJ whole genome shotgun (WGS) entry which is preliminary data.</text>
</comment>
<organism evidence="6">
    <name type="scientific">candidate division WOR-3 bacterium</name>
    <dbReference type="NCBI Taxonomy" id="2052148"/>
    <lineage>
        <taxon>Bacteria</taxon>
        <taxon>Bacteria division WOR-3</taxon>
    </lineage>
</organism>
<dbReference type="AlphaFoldDB" id="A0A7V4E3J5"/>
<proteinExistence type="inferred from homology"/>
<reference evidence="6" key="1">
    <citation type="journal article" date="2020" name="mSystems">
        <title>Genome- and Community-Level Interaction Insights into Carbon Utilization and Element Cycling Functions of Hydrothermarchaeota in Hydrothermal Sediment.</title>
        <authorList>
            <person name="Zhou Z."/>
            <person name="Liu Y."/>
            <person name="Xu W."/>
            <person name="Pan J."/>
            <person name="Luo Z.H."/>
            <person name="Li M."/>
        </authorList>
    </citation>
    <scope>NUCLEOTIDE SEQUENCE [LARGE SCALE GENOMIC DNA]</scope>
    <source>
        <strain evidence="6">SpSt-697</strain>
    </source>
</reference>
<dbReference type="InterPro" id="IPR004839">
    <property type="entry name" value="Aminotransferase_I/II_large"/>
</dbReference>
<gene>
    <name evidence="6" type="ORF">ENU74_05945</name>
</gene>
<dbReference type="CDD" id="cd00609">
    <property type="entry name" value="AAT_like"/>
    <property type="match status" value="1"/>
</dbReference>
<dbReference type="Pfam" id="PF00155">
    <property type="entry name" value="Aminotran_1_2"/>
    <property type="match status" value="1"/>
</dbReference>
<dbReference type="InterPro" id="IPR015424">
    <property type="entry name" value="PyrdxlP-dep_Trfase"/>
</dbReference>
<dbReference type="EMBL" id="DTDR01000142">
    <property type="protein sequence ID" value="HGK64112.1"/>
    <property type="molecule type" value="Genomic_DNA"/>
</dbReference>
<evidence type="ECO:0000256" key="2">
    <source>
        <dbReference type="ARBA" id="ARBA00022576"/>
    </source>
</evidence>
<dbReference type="EC" id="2.6.1.-" evidence="4"/>
<evidence type="ECO:0000256" key="3">
    <source>
        <dbReference type="ARBA" id="ARBA00022679"/>
    </source>
</evidence>
<evidence type="ECO:0000313" key="6">
    <source>
        <dbReference type="EMBL" id="HGK64112.1"/>
    </source>
</evidence>
<name>A0A7V4E3J5_UNCW3</name>
<dbReference type="GO" id="GO:0008483">
    <property type="term" value="F:transaminase activity"/>
    <property type="evidence" value="ECO:0007669"/>
    <property type="project" value="UniProtKB-KW"/>
</dbReference>
<dbReference type="PROSITE" id="PS00105">
    <property type="entry name" value="AA_TRANSFER_CLASS_1"/>
    <property type="match status" value="1"/>
</dbReference>
<dbReference type="Gene3D" id="3.40.640.10">
    <property type="entry name" value="Type I PLP-dependent aspartate aminotransferase-like (Major domain)"/>
    <property type="match status" value="1"/>
</dbReference>
<comment type="similarity">
    <text evidence="4">Belongs to the class-I pyridoxal-phosphate-dependent aminotransferase family.</text>
</comment>
<evidence type="ECO:0000256" key="4">
    <source>
        <dbReference type="RuleBase" id="RU000481"/>
    </source>
</evidence>
<keyword evidence="3 4" id="KW-0808">Transferase</keyword>
<dbReference type="PANTHER" id="PTHR42832:SF3">
    <property type="entry name" value="L-GLUTAMINE--4-(METHYLSULFANYL)-2-OXOBUTANOATE AMINOTRANSFERASE"/>
    <property type="match status" value="1"/>
</dbReference>